<sequence>MKYKAFFLAASVLLLISCNSADKQQRAVAESFLGFYFATEYDSAATLCTPELGEELLSSLKSINSLEDGVKEMIAKQTSGIKTQIVSLEKSSSKDSVLLKYKVILPNCPNGIDNRMVLVKEGKSWLVAGFGQ</sequence>
<dbReference type="EMBL" id="VSSQ01058202">
    <property type="protein sequence ID" value="MPN11930.1"/>
    <property type="molecule type" value="Genomic_DNA"/>
</dbReference>
<dbReference type="AlphaFoldDB" id="A0A645FD89"/>
<gene>
    <name evidence="1" type="ORF">SDC9_159239</name>
</gene>
<dbReference type="PROSITE" id="PS51257">
    <property type="entry name" value="PROKAR_LIPOPROTEIN"/>
    <property type="match status" value="1"/>
</dbReference>
<organism evidence="1">
    <name type="scientific">bioreactor metagenome</name>
    <dbReference type="NCBI Taxonomy" id="1076179"/>
    <lineage>
        <taxon>unclassified sequences</taxon>
        <taxon>metagenomes</taxon>
        <taxon>ecological metagenomes</taxon>
    </lineage>
</organism>
<name>A0A645FD89_9ZZZZ</name>
<reference evidence="1" key="1">
    <citation type="submission" date="2019-08" db="EMBL/GenBank/DDBJ databases">
        <authorList>
            <person name="Kucharzyk K."/>
            <person name="Murdoch R.W."/>
            <person name="Higgins S."/>
            <person name="Loffler F."/>
        </authorList>
    </citation>
    <scope>NUCLEOTIDE SEQUENCE</scope>
</reference>
<proteinExistence type="predicted"/>
<evidence type="ECO:0008006" key="2">
    <source>
        <dbReference type="Google" id="ProtNLM"/>
    </source>
</evidence>
<protein>
    <recommendedName>
        <fullName evidence="2">DUF4878 domain-containing protein</fullName>
    </recommendedName>
</protein>
<evidence type="ECO:0000313" key="1">
    <source>
        <dbReference type="EMBL" id="MPN11930.1"/>
    </source>
</evidence>
<comment type="caution">
    <text evidence="1">The sequence shown here is derived from an EMBL/GenBank/DDBJ whole genome shotgun (WGS) entry which is preliminary data.</text>
</comment>
<accession>A0A645FD89</accession>